<accession>A0A2N5A8G7</accession>
<evidence type="ECO:0008006" key="3">
    <source>
        <dbReference type="Google" id="ProtNLM"/>
    </source>
</evidence>
<name>A0A2N5A8G7_KLEVA</name>
<dbReference type="Gene3D" id="3.40.50.11180">
    <property type="match status" value="1"/>
</dbReference>
<dbReference type="SUPFAM" id="SSF52540">
    <property type="entry name" value="P-loop containing nucleoside triphosphate hydrolases"/>
    <property type="match status" value="1"/>
</dbReference>
<dbReference type="AlphaFoldDB" id="A0A2N5A8G7"/>
<gene>
    <name evidence="1" type="ORF">CWM98_27540</name>
</gene>
<reference evidence="1 2" key="1">
    <citation type="submission" date="2017-11" db="EMBL/GenBank/DDBJ databases">
        <authorList>
            <person name="Han C.G."/>
        </authorList>
    </citation>
    <scope>NUCLEOTIDE SEQUENCE [LARGE SCALE GENOMIC DNA]</scope>
    <source>
        <strain evidence="1 2">A5</strain>
    </source>
</reference>
<evidence type="ECO:0000313" key="1">
    <source>
        <dbReference type="EMBL" id="PLP40314.1"/>
    </source>
</evidence>
<sequence length="106" mass="11823">MPEQYRYSLPAKAGDLRQLGELTGAACATLVAEMAERHKGPVVLVAPDMQNALRLNDEIRQFTDSMVMGLADWETLPYDSFSPHQDIISSRLATLYQLPTMQRGVL</sequence>
<comment type="caution">
    <text evidence="1">The sequence shown here is derived from an EMBL/GenBank/DDBJ whole genome shotgun (WGS) entry which is preliminary data.</text>
</comment>
<dbReference type="Proteomes" id="UP000234473">
    <property type="component" value="Unassembled WGS sequence"/>
</dbReference>
<dbReference type="InterPro" id="IPR027417">
    <property type="entry name" value="P-loop_NTPase"/>
</dbReference>
<proteinExistence type="predicted"/>
<dbReference type="EMBL" id="PICB01001901">
    <property type="protein sequence ID" value="PLP40314.1"/>
    <property type="molecule type" value="Genomic_DNA"/>
</dbReference>
<reference evidence="1 2" key="2">
    <citation type="submission" date="2018-01" db="EMBL/GenBank/DDBJ databases">
        <title>Genomic study of Klebsiella pneumoniae.</title>
        <authorList>
            <person name="Yang Y."/>
            <person name="Bicalho R."/>
        </authorList>
    </citation>
    <scope>NUCLEOTIDE SEQUENCE [LARGE SCALE GENOMIC DNA]</scope>
    <source>
        <strain evidence="1 2">A5</strain>
    </source>
</reference>
<protein>
    <recommendedName>
        <fullName evidence="3">Transcription-repair coupling factor</fullName>
    </recommendedName>
</protein>
<organism evidence="1 2">
    <name type="scientific">Klebsiella variicola</name>
    <dbReference type="NCBI Taxonomy" id="244366"/>
    <lineage>
        <taxon>Bacteria</taxon>
        <taxon>Pseudomonadati</taxon>
        <taxon>Pseudomonadota</taxon>
        <taxon>Gammaproteobacteria</taxon>
        <taxon>Enterobacterales</taxon>
        <taxon>Enterobacteriaceae</taxon>
        <taxon>Klebsiella/Raoultella group</taxon>
        <taxon>Klebsiella</taxon>
        <taxon>Klebsiella pneumoniae complex</taxon>
    </lineage>
</organism>
<evidence type="ECO:0000313" key="2">
    <source>
        <dbReference type="Proteomes" id="UP000234473"/>
    </source>
</evidence>
<feature type="non-terminal residue" evidence="1">
    <location>
        <position position="106"/>
    </location>
</feature>